<accession>A0ABN9H365</accession>
<evidence type="ECO:0000313" key="1">
    <source>
        <dbReference type="EMBL" id="CAI9616085.1"/>
    </source>
</evidence>
<name>A0ABN9H365_9NEOB</name>
<feature type="non-terminal residue" evidence="1">
    <location>
        <position position="1"/>
    </location>
</feature>
<comment type="caution">
    <text evidence="1">The sequence shown here is derived from an EMBL/GenBank/DDBJ whole genome shotgun (WGS) entry which is preliminary data.</text>
</comment>
<reference evidence="1" key="1">
    <citation type="submission" date="2023-05" db="EMBL/GenBank/DDBJ databases">
        <authorList>
            <person name="Stuckert A."/>
        </authorList>
    </citation>
    <scope>NUCLEOTIDE SEQUENCE</scope>
</reference>
<keyword evidence="2" id="KW-1185">Reference proteome</keyword>
<protein>
    <submittedName>
        <fullName evidence="1">Uncharacterized protein</fullName>
    </submittedName>
</protein>
<evidence type="ECO:0000313" key="2">
    <source>
        <dbReference type="Proteomes" id="UP001162483"/>
    </source>
</evidence>
<organism evidence="1 2">
    <name type="scientific">Staurois parvus</name>
    <dbReference type="NCBI Taxonomy" id="386267"/>
    <lineage>
        <taxon>Eukaryota</taxon>
        <taxon>Metazoa</taxon>
        <taxon>Chordata</taxon>
        <taxon>Craniata</taxon>
        <taxon>Vertebrata</taxon>
        <taxon>Euteleostomi</taxon>
        <taxon>Amphibia</taxon>
        <taxon>Batrachia</taxon>
        <taxon>Anura</taxon>
        <taxon>Neobatrachia</taxon>
        <taxon>Ranoidea</taxon>
        <taxon>Ranidae</taxon>
        <taxon>Staurois</taxon>
    </lineage>
</organism>
<dbReference type="Proteomes" id="UP001162483">
    <property type="component" value="Unassembled WGS sequence"/>
</dbReference>
<sequence length="59" mass="6420">ITHRCLVIAEDHRQGGGLLCLPTVIFPVSSAHCPGWLSRAIKSSVLYSEAHVKTLRAHS</sequence>
<gene>
    <name evidence="1" type="ORF">SPARVUS_LOCUS15321757</name>
</gene>
<dbReference type="EMBL" id="CATNWA010019976">
    <property type="protein sequence ID" value="CAI9616085.1"/>
    <property type="molecule type" value="Genomic_DNA"/>
</dbReference>
<proteinExistence type="predicted"/>